<comment type="subcellular location">
    <subcellularLocation>
        <location evidence="1">Membrane</location>
        <topology evidence="1">Multi-pass membrane protein</topology>
    </subcellularLocation>
</comment>
<comment type="similarity">
    <text evidence="5">Belongs to the BI1 family.</text>
</comment>
<protein>
    <submittedName>
        <fullName evidence="7">CIC11C00000005755</fullName>
    </submittedName>
    <submittedName>
        <fullName evidence="6">CIC11C00000005916</fullName>
    </submittedName>
</protein>
<proteinExistence type="inferred from homology"/>
<keyword evidence="2 5" id="KW-0812">Transmembrane</keyword>
<dbReference type="PANTHER" id="PTHR23291">
    <property type="entry name" value="BAX INHIBITOR-RELATED"/>
    <property type="match status" value="1"/>
</dbReference>
<dbReference type="Pfam" id="PF01027">
    <property type="entry name" value="Bax1-I"/>
    <property type="match status" value="1"/>
</dbReference>
<feature type="transmembrane region" description="Helical" evidence="5">
    <location>
        <begin position="228"/>
        <end position="247"/>
    </location>
</feature>
<dbReference type="GO" id="GO:0016020">
    <property type="term" value="C:membrane"/>
    <property type="evidence" value="ECO:0007669"/>
    <property type="project" value="UniProtKB-SubCell"/>
</dbReference>
<gene>
    <name evidence="7" type="ORF">SAMEA4029009_CIC11G00000005755</name>
    <name evidence="6" type="ORF">SAMEA4029010_CIC11G00000005916</name>
</gene>
<feature type="transmembrane region" description="Helical" evidence="5">
    <location>
        <begin position="162"/>
        <end position="184"/>
    </location>
</feature>
<evidence type="ECO:0000313" key="6">
    <source>
        <dbReference type="EMBL" id="SGZ50688.1"/>
    </source>
</evidence>
<keyword evidence="9" id="KW-1185">Reference proteome</keyword>
<feature type="transmembrane region" description="Helical" evidence="5">
    <location>
        <begin position="108"/>
        <end position="129"/>
    </location>
</feature>
<feature type="transmembrane region" description="Helical" evidence="5">
    <location>
        <begin position="196"/>
        <end position="216"/>
    </location>
</feature>
<dbReference type="AlphaFoldDB" id="A0A1L0D3Y6"/>
<reference evidence="8 9" key="1">
    <citation type="submission" date="2016-10" db="EMBL/GenBank/DDBJ databases">
        <authorList>
            <person name="de Groot N.N."/>
        </authorList>
    </citation>
    <scope>NUCLEOTIDE SEQUENCE [LARGE SCALE GENOMIC DNA]</scope>
    <source>
        <strain evidence="6 9">CBS 141442</strain>
        <strain evidence="7 8">PYCC 4715</strain>
    </source>
</reference>
<keyword evidence="3 5" id="KW-1133">Transmembrane helix</keyword>
<feature type="transmembrane region" description="Helical" evidence="5">
    <location>
        <begin position="83"/>
        <end position="102"/>
    </location>
</feature>
<dbReference type="EMBL" id="LT635765">
    <property type="protein sequence ID" value="SGZ51370.1"/>
    <property type="molecule type" value="Genomic_DNA"/>
</dbReference>
<dbReference type="STRING" id="45354.A0A1L0D3Y6"/>
<accession>A0A1L0D3Y6</accession>
<evidence type="ECO:0000256" key="1">
    <source>
        <dbReference type="ARBA" id="ARBA00004141"/>
    </source>
</evidence>
<feature type="transmembrane region" description="Helical" evidence="5">
    <location>
        <begin position="136"/>
        <end position="156"/>
    </location>
</feature>
<evidence type="ECO:0000256" key="3">
    <source>
        <dbReference type="ARBA" id="ARBA00022989"/>
    </source>
</evidence>
<evidence type="ECO:0000256" key="4">
    <source>
        <dbReference type="ARBA" id="ARBA00023136"/>
    </source>
</evidence>
<dbReference type="OrthoDB" id="7933078at2759"/>
<evidence type="ECO:0000313" key="7">
    <source>
        <dbReference type="EMBL" id="SGZ51370.1"/>
    </source>
</evidence>
<evidence type="ECO:0000256" key="5">
    <source>
        <dbReference type="RuleBase" id="RU004379"/>
    </source>
</evidence>
<evidence type="ECO:0000313" key="9">
    <source>
        <dbReference type="Proteomes" id="UP000182334"/>
    </source>
</evidence>
<evidence type="ECO:0000313" key="8">
    <source>
        <dbReference type="Proteomes" id="UP000182259"/>
    </source>
</evidence>
<dbReference type="CDD" id="cd10429">
    <property type="entry name" value="GAAP_like"/>
    <property type="match status" value="1"/>
</dbReference>
<keyword evidence="4 5" id="KW-0472">Membrane</keyword>
<feature type="transmembrane region" description="Helical" evidence="5">
    <location>
        <begin position="51"/>
        <end position="71"/>
    </location>
</feature>
<sequence length="253" mass="28391">MSYSQLPSAPPAYGQPEVPRTSGDHLPDDFKYSVTVASCELPIRQLFLRKVYALLTMQVMATLVVGYIMKLSTGVQNWCFNNMWLFFIAMVGVFGFMIATYFKARSYPINLVLLSGFTLCEAYTIGLACAMVESNILVEAVLITLLVFIGLTAFAFQTKYDFTSWQGVLSVGLWALICWGFVFMFIPNHSSGMEKLYSGIGAVIFSGYILVDTQMIMKTSFLDDEIPATITLYLDILNLFLFILRFLQATNDD</sequence>
<evidence type="ECO:0000256" key="2">
    <source>
        <dbReference type="ARBA" id="ARBA00022692"/>
    </source>
</evidence>
<dbReference type="Proteomes" id="UP000182334">
    <property type="component" value="Chromosome II"/>
</dbReference>
<name>A0A1L0D3Y6_9ASCO</name>
<dbReference type="InterPro" id="IPR006214">
    <property type="entry name" value="Bax_inhibitor_1-related"/>
</dbReference>
<dbReference type="PANTHER" id="PTHR23291:SF50">
    <property type="entry name" value="PROTEIN LIFEGUARD 4"/>
    <property type="match status" value="1"/>
</dbReference>
<dbReference type="Proteomes" id="UP000182259">
    <property type="component" value="Chromosome II"/>
</dbReference>
<dbReference type="EMBL" id="LT635757">
    <property type="protein sequence ID" value="SGZ50688.1"/>
    <property type="molecule type" value="Genomic_DNA"/>
</dbReference>
<organism evidence="6 9">
    <name type="scientific">Sungouiella intermedia</name>
    <dbReference type="NCBI Taxonomy" id="45354"/>
    <lineage>
        <taxon>Eukaryota</taxon>
        <taxon>Fungi</taxon>
        <taxon>Dikarya</taxon>
        <taxon>Ascomycota</taxon>
        <taxon>Saccharomycotina</taxon>
        <taxon>Pichiomycetes</taxon>
        <taxon>Metschnikowiaceae</taxon>
        <taxon>Sungouiella</taxon>
    </lineage>
</organism>